<feature type="compositionally biased region" description="Gly residues" evidence="1">
    <location>
        <begin position="405"/>
        <end position="414"/>
    </location>
</feature>
<dbReference type="Proteomes" id="UP000182800">
    <property type="component" value="Unassembled WGS sequence"/>
</dbReference>
<reference evidence="3 5" key="1">
    <citation type="submission" date="2015-09" db="EMBL/GenBank/DDBJ databases">
        <title>Identification and resolution of microdiversity through metagenomic sequencing of parallel consortia.</title>
        <authorList>
            <person name="Nelson W.C."/>
            <person name="Romine M.F."/>
            <person name="Lindemann S.R."/>
        </authorList>
    </citation>
    <scope>NUCLEOTIDE SEQUENCE [LARGE SCALE GENOMIC DNA]</scope>
    <source>
        <strain evidence="3">HL-109</strain>
    </source>
</reference>
<gene>
    <name evidence="4" type="ORF">GA0071312_1537</name>
    <name evidence="3" type="ORF">HLUCCO17_12220</name>
</gene>
<dbReference type="Pfam" id="PF10983">
    <property type="entry name" value="DUF2793"/>
    <property type="match status" value="1"/>
</dbReference>
<dbReference type="InterPro" id="IPR021251">
    <property type="entry name" value="DUF2793"/>
</dbReference>
<keyword evidence="6" id="KW-1185">Reference proteome</keyword>
<dbReference type="Proteomes" id="UP000050497">
    <property type="component" value="Unassembled WGS sequence"/>
</dbReference>
<evidence type="ECO:0000313" key="3">
    <source>
        <dbReference type="EMBL" id="KPQ10035.1"/>
    </source>
</evidence>
<evidence type="ECO:0000313" key="5">
    <source>
        <dbReference type="Proteomes" id="UP000050497"/>
    </source>
</evidence>
<sequence length="503" mass="47928">MSLTPHLALPLLAAAQAQKHVTHNEALALIDALAQISVDARLVTTPPAEPEDGMRVIVGAGASGVFAGQEGAIAWFDTGAWRFITPGPGFLAYDAGDAALLVHDGAAWRDLEELIAFPEIYDQLGIATVPDAQNPFAARLNAALFAARETGEGGSGDLRIVLNKEDVGNAGGFLFQRGWSARAEFGLLGDDDFTLKVSPDGSAWHDAFSVDRATGAVSFPRGAARAEIAIFNADGTWTKPAWAKSVIVEVIGAGGGGGSGAVGDDAAPRFGGGGGGAGGVARMTLLASEIGASLAITIGAGGAGAAGVFDNADAEGLDGADGGETLISDDGTSLLVAEGGRGGRGGSTSVRAASPGGLGHLQYGNAGAAAARDHGAAGAKGPCGEGPGGGGAGGAIDSDDSRTSGGDGGLGQAIGGTDRAAPGADGAGPGNGAGGGWGKSWDRGAGGGGGGGGAGASAANGGNGGPGGGPGGGGGGGGGSRSSTTSGSGGDGADGEVRILVMG</sequence>
<dbReference type="AlphaFoldDB" id="A0A0P7XR08"/>
<evidence type="ECO:0000256" key="1">
    <source>
        <dbReference type="SAM" id="MobiDB-lite"/>
    </source>
</evidence>
<feature type="compositionally biased region" description="Gly residues" evidence="1">
    <location>
        <begin position="425"/>
        <end position="480"/>
    </location>
</feature>
<evidence type="ECO:0000313" key="6">
    <source>
        <dbReference type="Proteomes" id="UP000182800"/>
    </source>
</evidence>
<organism evidence="3 5">
    <name type="scientific">Saliniramus fredricksonii</name>
    <dbReference type="NCBI Taxonomy" id="1653334"/>
    <lineage>
        <taxon>Bacteria</taxon>
        <taxon>Pseudomonadati</taxon>
        <taxon>Pseudomonadota</taxon>
        <taxon>Alphaproteobacteria</taxon>
        <taxon>Hyphomicrobiales</taxon>
        <taxon>Salinarimonadaceae</taxon>
        <taxon>Saliniramus</taxon>
    </lineage>
</organism>
<accession>A0A0P7XR08</accession>
<dbReference type="EMBL" id="FMBM01000002">
    <property type="protein sequence ID" value="SCC80514.1"/>
    <property type="molecule type" value="Genomic_DNA"/>
</dbReference>
<dbReference type="EMBL" id="LJSX01000019">
    <property type="protein sequence ID" value="KPQ10035.1"/>
    <property type="molecule type" value="Genomic_DNA"/>
</dbReference>
<evidence type="ECO:0000259" key="2">
    <source>
        <dbReference type="Pfam" id="PF21722"/>
    </source>
</evidence>
<feature type="compositionally biased region" description="Gly residues" evidence="1">
    <location>
        <begin position="381"/>
        <end position="394"/>
    </location>
</feature>
<feature type="compositionally biased region" description="Low complexity" evidence="1">
    <location>
        <begin position="415"/>
        <end position="424"/>
    </location>
</feature>
<dbReference type="RefSeq" id="WP_074444483.1">
    <property type="nucleotide sequence ID" value="NZ_FMBM01000002.1"/>
</dbReference>
<dbReference type="STRING" id="1653334.GA0071312_1537"/>
<feature type="domain" description="Glycine-rich" evidence="2">
    <location>
        <begin position="236"/>
        <end position="468"/>
    </location>
</feature>
<feature type="region of interest" description="Disordered" evidence="1">
    <location>
        <begin position="374"/>
        <end position="503"/>
    </location>
</feature>
<name>A0A0P7XR08_9HYPH</name>
<reference evidence="4 6" key="2">
    <citation type="submission" date="2016-08" db="EMBL/GenBank/DDBJ databases">
        <authorList>
            <person name="Varghese N."/>
            <person name="Submissions Spin"/>
        </authorList>
    </citation>
    <scope>NUCLEOTIDE SEQUENCE [LARGE SCALE GENOMIC DNA]</scope>
    <source>
        <strain evidence="4 6">HL-109</strain>
    </source>
</reference>
<proteinExistence type="predicted"/>
<dbReference type="PATRIC" id="fig|1653334.4.peg.187"/>
<protein>
    <recommendedName>
        <fullName evidence="2">Glycine-rich domain-containing protein</fullName>
    </recommendedName>
</protein>
<evidence type="ECO:0000313" key="4">
    <source>
        <dbReference type="EMBL" id="SCC80514.1"/>
    </source>
</evidence>
<comment type="caution">
    <text evidence="3">The sequence shown here is derived from an EMBL/GenBank/DDBJ whole genome shotgun (WGS) entry which is preliminary data.</text>
</comment>
<dbReference type="InterPro" id="IPR049304">
    <property type="entry name" value="Gly_rich_dom"/>
</dbReference>
<dbReference type="Pfam" id="PF21722">
    <property type="entry name" value="Gly_rich_2"/>
    <property type="match status" value="1"/>
</dbReference>